<keyword evidence="2" id="KW-1185">Reference proteome</keyword>
<name>A0AAW0AZT3_9AGAR</name>
<dbReference type="Proteomes" id="UP001362999">
    <property type="component" value="Unassembled WGS sequence"/>
</dbReference>
<proteinExistence type="predicted"/>
<organism evidence="1 2">
    <name type="scientific">Favolaschia claudopus</name>
    <dbReference type="NCBI Taxonomy" id="2862362"/>
    <lineage>
        <taxon>Eukaryota</taxon>
        <taxon>Fungi</taxon>
        <taxon>Dikarya</taxon>
        <taxon>Basidiomycota</taxon>
        <taxon>Agaricomycotina</taxon>
        <taxon>Agaricomycetes</taxon>
        <taxon>Agaricomycetidae</taxon>
        <taxon>Agaricales</taxon>
        <taxon>Marasmiineae</taxon>
        <taxon>Mycenaceae</taxon>
        <taxon>Favolaschia</taxon>
    </lineage>
</organism>
<sequence length="311" mass="35317">MSYLYSGCSLCGRAPLPADTNNQPGDVCGVEYTSVELPFYGLMANALHNMPEAALPPIAHEIIDHLATLKDTSKQIGKSRRPCVVLSRGTMGPGPVQENNQICLMATFEKVNPETLPTMFRESLIPVYPNQPITNSQATNGVWQADSLKPLHSCPEWKSACQWIIGIPIVPKTVNQDSRDLPLWSSRAAHFDNKTVRVLERMALKITKNWDSRLSDPKVLESMYNEVHTFKTLSCKFEKFLNRNQHISKWESAIELSANWTRRAQPQQLSCILGLEDSFEECRQFNCVRIPLEFESFCEHQDNWICKVQLH</sequence>
<dbReference type="EMBL" id="JAWWNJ010000045">
    <property type="protein sequence ID" value="KAK7019105.1"/>
    <property type="molecule type" value="Genomic_DNA"/>
</dbReference>
<gene>
    <name evidence="1" type="ORF">R3P38DRAFT_3359932</name>
</gene>
<dbReference type="AlphaFoldDB" id="A0AAW0AZT3"/>
<feature type="non-terminal residue" evidence="1">
    <location>
        <position position="311"/>
    </location>
</feature>
<comment type="caution">
    <text evidence="1">The sequence shown here is derived from an EMBL/GenBank/DDBJ whole genome shotgun (WGS) entry which is preliminary data.</text>
</comment>
<evidence type="ECO:0000313" key="2">
    <source>
        <dbReference type="Proteomes" id="UP001362999"/>
    </source>
</evidence>
<reference evidence="1 2" key="1">
    <citation type="journal article" date="2024" name="J Genomics">
        <title>Draft genome sequencing and assembly of Favolaschia claudopus CIRM-BRFM 2984 isolated from oak limbs.</title>
        <authorList>
            <person name="Navarro D."/>
            <person name="Drula E."/>
            <person name="Chaduli D."/>
            <person name="Cazenave R."/>
            <person name="Ahrendt S."/>
            <person name="Wang J."/>
            <person name="Lipzen A."/>
            <person name="Daum C."/>
            <person name="Barry K."/>
            <person name="Grigoriev I.V."/>
            <person name="Favel A."/>
            <person name="Rosso M.N."/>
            <person name="Martin F."/>
        </authorList>
    </citation>
    <scope>NUCLEOTIDE SEQUENCE [LARGE SCALE GENOMIC DNA]</scope>
    <source>
        <strain evidence="1 2">CIRM-BRFM 2984</strain>
    </source>
</reference>
<protein>
    <submittedName>
        <fullName evidence="1">Uncharacterized protein</fullName>
    </submittedName>
</protein>
<accession>A0AAW0AZT3</accession>
<evidence type="ECO:0000313" key="1">
    <source>
        <dbReference type="EMBL" id="KAK7019105.1"/>
    </source>
</evidence>